<dbReference type="InterPro" id="IPR000463">
    <property type="entry name" value="Fatty_acid-bd"/>
</dbReference>
<organism evidence="5">
    <name type="scientific">Cuerna arida</name>
    <dbReference type="NCBI Taxonomy" id="1464854"/>
    <lineage>
        <taxon>Eukaryota</taxon>
        <taxon>Metazoa</taxon>
        <taxon>Ecdysozoa</taxon>
        <taxon>Arthropoda</taxon>
        <taxon>Hexapoda</taxon>
        <taxon>Insecta</taxon>
        <taxon>Pterygota</taxon>
        <taxon>Neoptera</taxon>
        <taxon>Paraneoptera</taxon>
        <taxon>Hemiptera</taxon>
        <taxon>Auchenorrhyncha</taxon>
        <taxon>Membracoidea</taxon>
        <taxon>Cicadellidae</taxon>
        <taxon>Cicadellinae</taxon>
        <taxon>Proconiini</taxon>
        <taxon>Cuerna</taxon>
    </lineage>
</organism>
<keyword evidence="3" id="KW-0732">Signal</keyword>
<dbReference type="Pfam" id="PF00061">
    <property type="entry name" value="Lipocalin"/>
    <property type="match status" value="1"/>
</dbReference>
<dbReference type="EMBL" id="GECZ01024005">
    <property type="protein sequence ID" value="JAS45764.1"/>
    <property type="molecule type" value="Transcribed_RNA"/>
</dbReference>
<evidence type="ECO:0000256" key="3">
    <source>
        <dbReference type="SAM" id="SignalP"/>
    </source>
</evidence>
<name>A0A1B6F6G0_9HEMI</name>
<protein>
    <recommendedName>
        <fullName evidence="4">Cytosolic fatty-acid binding proteins domain-containing protein</fullName>
    </recommendedName>
</protein>
<accession>A0A1B6F6G0</accession>
<feature type="signal peptide" evidence="3">
    <location>
        <begin position="1"/>
        <end position="25"/>
    </location>
</feature>
<proteinExistence type="inferred from homology"/>
<evidence type="ECO:0000259" key="4">
    <source>
        <dbReference type="PROSITE" id="PS00214"/>
    </source>
</evidence>
<feature type="domain" description="Cytosolic fatty-acid binding proteins" evidence="4">
    <location>
        <begin position="34"/>
        <end position="51"/>
    </location>
</feature>
<dbReference type="PANTHER" id="PTHR11955">
    <property type="entry name" value="FATTY ACID BINDING PROTEIN"/>
    <property type="match status" value="1"/>
</dbReference>
<dbReference type="SUPFAM" id="SSF50814">
    <property type="entry name" value="Lipocalins"/>
    <property type="match status" value="1"/>
</dbReference>
<keyword evidence="2" id="KW-0446">Lipid-binding</keyword>
<dbReference type="AlphaFoldDB" id="A0A1B6F6G0"/>
<dbReference type="InterPro" id="IPR031259">
    <property type="entry name" value="ILBP"/>
</dbReference>
<reference evidence="5" key="1">
    <citation type="submission" date="2015-11" db="EMBL/GenBank/DDBJ databases">
        <title>De novo transcriptome assembly of four potential Pierce s Disease insect vectors from Arizona vineyards.</title>
        <authorList>
            <person name="Tassone E.E."/>
        </authorList>
    </citation>
    <scope>NUCLEOTIDE SEQUENCE</scope>
</reference>
<feature type="chain" id="PRO_5008582634" description="Cytosolic fatty-acid binding proteins domain-containing protein" evidence="3">
    <location>
        <begin position="26"/>
        <end position="167"/>
    </location>
</feature>
<evidence type="ECO:0000256" key="1">
    <source>
        <dbReference type="ARBA" id="ARBA00008390"/>
    </source>
</evidence>
<dbReference type="CDD" id="cd00742">
    <property type="entry name" value="FABP"/>
    <property type="match status" value="1"/>
</dbReference>
<evidence type="ECO:0000256" key="2">
    <source>
        <dbReference type="ARBA" id="ARBA00023121"/>
    </source>
</evidence>
<dbReference type="InterPro" id="IPR012674">
    <property type="entry name" value="Calycin"/>
</dbReference>
<dbReference type="GO" id="GO:0008289">
    <property type="term" value="F:lipid binding"/>
    <property type="evidence" value="ECO:0007669"/>
    <property type="project" value="UniProtKB-KW"/>
</dbReference>
<dbReference type="InterPro" id="IPR000566">
    <property type="entry name" value="Lipocln_cytosolic_FA-bd_dom"/>
</dbReference>
<dbReference type="Gene3D" id="2.40.128.20">
    <property type="match status" value="1"/>
</dbReference>
<sequence>MNFNINASLFVVFVLASLHVTSTMSCNIESYVGKKYVLKQSEHFDEFLKAIGMGYIKRTLANSATPTFYVQKRADGNYLISESTFSNTAQRITADSESPVSYDTPDGRKVNTSFKTNGCVLTETQIEPNDVKTIITRTFSDDEVKMTIEYSKGGKHVVTATRIYKKI</sequence>
<comment type="similarity">
    <text evidence="1">Belongs to the calycin superfamily. Fatty-acid binding protein (FABP) family.</text>
</comment>
<dbReference type="PROSITE" id="PS00214">
    <property type="entry name" value="FABP"/>
    <property type="match status" value="1"/>
</dbReference>
<evidence type="ECO:0000313" key="5">
    <source>
        <dbReference type="EMBL" id="JAS45764.1"/>
    </source>
</evidence>
<gene>
    <name evidence="5" type="ORF">g.5711</name>
</gene>